<dbReference type="InterPro" id="IPR010538">
    <property type="entry name" value="DHOR"/>
</dbReference>
<dbReference type="Pfam" id="PF06537">
    <property type="entry name" value="DHOR"/>
    <property type="match status" value="1"/>
</dbReference>
<dbReference type="Gene3D" id="1.10.760.10">
    <property type="entry name" value="Cytochrome c-like domain"/>
    <property type="match status" value="1"/>
</dbReference>
<name>A0A5C5XV95_9BACT</name>
<evidence type="ECO:0000313" key="7">
    <source>
        <dbReference type="EMBL" id="TWT66491.1"/>
    </source>
</evidence>
<dbReference type="EMBL" id="SJPK01000005">
    <property type="protein sequence ID" value="TWT66491.1"/>
    <property type="molecule type" value="Genomic_DNA"/>
</dbReference>
<dbReference type="OrthoDB" id="9805202at2"/>
<feature type="signal peptide" evidence="5">
    <location>
        <begin position="1"/>
        <end position="20"/>
    </location>
</feature>
<keyword evidence="1 4" id="KW-0349">Heme</keyword>
<dbReference type="AlphaFoldDB" id="A0A5C5XV95"/>
<evidence type="ECO:0000256" key="1">
    <source>
        <dbReference type="ARBA" id="ARBA00022617"/>
    </source>
</evidence>
<protein>
    <recommendedName>
        <fullName evidence="6">Cytochrome c domain-containing protein</fullName>
    </recommendedName>
</protein>
<proteinExistence type="predicted"/>
<reference evidence="7 8" key="1">
    <citation type="submission" date="2019-02" db="EMBL/GenBank/DDBJ databases">
        <title>Deep-cultivation of Planctomycetes and their phenomic and genomic characterization uncovers novel biology.</title>
        <authorList>
            <person name="Wiegand S."/>
            <person name="Jogler M."/>
            <person name="Boedeker C."/>
            <person name="Pinto D."/>
            <person name="Vollmers J."/>
            <person name="Rivas-Marin E."/>
            <person name="Kohn T."/>
            <person name="Peeters S.H."/>
            <person name="Heuer A."/>
            <person name="Rast P."/>
            <person name="Oberbeckmann S."/>
            <person name="Bunk B."/>
            <person name="Jeske O."/>
            <person name="Meyerdierks A."/>
            <person name="Storesund J.E."/>
            <person name="Kallscheuer N."/>
            <person name="Luecker S."/>
            <person name="Lage O.M."/>
            <person name="Pohl T."/>
            <person name="Merkel B.J."/>
            <person name="Hornburger P."/>
            <person name="Mueller R.-W."/>
            <person name="Bruemmer F."/>
            <person name="Labrenz M."/>
            <person name="Spormann A.M."/>
            <person name="Op Den Camp H."/>
            <person name="Overmann J."/>
            <person name="Amann R."/>
            <person name="Jetten M.S.M."/>
            <person name="Mascher T."/>
            <person name="Medema M.H."/>
            <person name="Devos D.P."/>
            <person name="Kaster A.-K."/>
            <person name="Ovreas L."/>
            <person name="Rohde M."/>
            <person name="Galperin M.Y."/>
            <person name="Jogler C."/>
        </authorList>
    </citation>
    <scope>NUCLEOTIDE SEQUENCE [LARGE SCALE GENOMIC DNA]</scope>
    <source>
        <strain evidence="7 8">CA85</strain>
    </source>
</reference>
<keyword evidence="8" id="KW-1185">Reference proteome</keyword>
<feature type="domain" description="Cytochrome c" evidence="6">
    <location>
        <begin position="306"/>
        <end position="532"/>
    </location>
</feature>
<keyword evidence="3 4" id="KW-0408">Iron</keyword>
<dbReference type="SUPFAM" id="SSF46626">
    <property type="entry name" value="Cytochrome c"/>
    <property type="match status" value="2"/>
</dbReference>
<organism evidence="7 8">
    <name type="scientific">Allorhodopirellula solitaria</name>
    <dbReference type="NCBI Taxonomy" id="2527987"/>
    <lineage>
        <taxon>Bacteria</taxon>
        <taxon>Pseudomonadati</taxon>
        <taxon>Planctomycetota</taxon>
        <taxon>Planctomycetia</taxon>
        <taxon>Pirellulales</taxon>
        <taxon>Pirellulaceae</taxon>
        <taxon>Allorhodopirellula</taxon>
    </lineage>
</organism>
<dbReference type="GO" id="GO:0020037">
    <property type="term" value="F:heme binding"/>
    <property type="evidence" value="ECO:0007669"/>
    <property type="project" value="InterPro"/>
</dbReference>
<dbReference type="InterPro" id="IPR036909">
    <property type="entry name" value="Cyt_c-like_dom_sf"/>
</dbReference>
<dbReference type="GO" id="GO:0004130">
    <property type="term" value="F:cytochrome-c peroxidase activity"/>
    <property type="evidence" value="ECO:0007669"/>
    <property type="project" value="TreeGrafter"/>
</dbReference>
<dbReference type="InterPro" id="IPR009056">
    <property type="entry name" value="Cyt_c-like_dom"/>
</dbReference>
<accession>A0A5C5XV95</accession>
<evidence type="ECO:0000259" key="6">
    <source>
        <dbReference type="PROSITE" id="PS51007"/>
    </source>
</evidence>
<dbReference type="Proteomes" id="UP000318053">
    <property type="component" value="Unassembled WGS sequence"/>
</dbReference>
<evidence type="ECO:0000313" key="8">
    <source>
        <dbReference type="Proteomes" id="UP000318053"/>
    </source>
</evidence>
<dbReference type="RefSeq" id="WP_146391590.1">
    <property type="nucleotide sequence ID" value="NZ_SJPK01000005.1"/>
</dbReference>
<evidence type="ECO:0000256" key="4">
    <source>
        <dbReference type="PROSITE-ProRule" id="PRU00433"/>
    </source>
</evidence>
<gene>
    <name evidence="7" type="ORF">CA85_25860</name>
</gene>
<evidence type="ECO:0000256" key="3">
    <source>
        <dbReference type="ARBA" id="ARBA00023004"/>
    </source>
</evidence>
<evidence type="ECO:0000256" key="2">
    <source>
        <dbReference type="ARBA" id="ARBA00022723"/>
    </source>
</evidence>
<sequence length="534" mass="58166" precursor="true">MKFKLLTIVLLALVPTTAWAVSPPEIAGGAQLFTQEWQPHNSALGGDGLGPLFNATSCATCHQQGGIGGGGEAAFNATSIGIDSIEVYGRRVTLAVLANLVSQFHPGFVQPDGNVANVAGLPHHGGSSMLRGFHEKVLQQAGANYADEGGPTEAAEVRIANGNPIVFDDTINGYRIRIKARMYSRNTTALFGSGLIDQVSDKQLDRQVRLQKKHPEISGRPSTLQDGRYGKFGWRANIASLIEFNDQACANEMGLQTRRKVQTSDSTVRGYQNTSSDISDEQIEMLTHFTAALPAPRQSIPSDSAVDIRRGEALFNEVGCNVCHVADMPPASGLYSDLLLHDMGRESIDLSHAEPYIVRRELVTKDAEILPEAPAGFTASTAYYGNVTMMPITFESPRGYESSRPAFTFQAPSGPTTLVTSRLIDSKVNPDIKNNTVAIARSFTNQRSTSAVVRTELREKMKLQPTNFNQEWRTAPLWGVRDSAPYWHDGRAETLLEAIAMHDGEAAGTRDRYLNLSYEDRQSVLAFLESLVAP</sequence>
<keyword evidence="2 4" id="KW-0479">Metal-binding</keyword>
<dbReference type="GO" id="GO:0046872">
    <property type="term" value="F:metal ion binding"/>
    <property type="evidence" value="ECO:0007669"/>
    <property type="project" value="UniProtKB-KW"/>
</dbReference>
<dbReference type="GO" id="GO:0009055">
    <property type="term" value="F:electron transfer activity"/>
    <property type="evidence" value="ECO:0007669"/>
    <property type="project" value="InterPro"/>
</dbReference>
<dbReference type="PANTHER" id="PTHR30600:SF4">
    <property type="entry name" value="CYTOCHROME C DOMAIN-CONTAINING PROTEIN"/>
    <property type="match status" value="1"/>
</dbReference>
<keyword evidence="5" id="KW-0732">Signal</keyword>
<dbReference type="PANTHER" id="PTHR30600">
    <property type="entry name" value="CYTOCHROME C PEROXIDASE-RELATED"/>
    <property type="match status" value="1"/>
</dbReference>
<evidence type="ECO:0000256" key="5">
    <source>
        <dbReference type="SAM" id="SignalP"/>
    </source>
</evidence>
<dbReference type="PROSITE" id="PS51007">
    <property type="entry name" value="CYTC"/>
    <property type="match status" value="1"/>
</dbReference>
<comment type="caution">
    <text evidence="7">The sequence shown here is derived from an EMBL/GenBank/DDBJ whole genome shotgun (WGS) entry which is preliminary data.</text>
</comment>
<dbReference type="InterPro" id="IPR051395">
    <property type="entry name" value="Cytochrome_c_Peroxidase/MauG"/>
</dbReference>
<feature type="chain" id="PRO_5023006659" description="Cytochrome c domain-containing protein" evidence="5">
    <location>
        <begin position="21"/>
        <end position="534"/>
    </location>
</feature>